<comment type="similarity">
    <text evidence="1">Belongs to the UPF0312 family.</text>
</comment>
<dbReference type="Proteomes" id="UP001220022">
    <property type="component" value="Unassembled WGS sequence"/>
</dbReference>
<comment type="caution">
    <text evidence="3">The sequence shown here is derived from an EMBL/GenBank/DDBJ whole genome shotgun (WGS) entry which is preliminary data.</text>
</comment>
<dbReference type="EMBL" id="JARHTQ010000049">
    <property type="protein sequence ID" value="MDF2261177.1"/>
    <property type="molecule type" value="Genomic_DNA"/>
</dbReference>
<dbReference type="Pfam" id="PF04264">
    <property type="entry name" value="YceI"/>
    <property type="match status" value="1"/>
</dbReference>
<proteinExistence type="inferred from homology"/>
<evidence type="ECO:0000313" key="3">
    <source>
        <dbReference type="EMBL" id="MDF2261177.1"/>
    </source>
</evidence>
<accession>A0ABT5ZBF5</accession>
<name>A0ABT5ZBF5_9ACTN</name>
<gene>
    <name evidence="3" type="ORF">P2L57_37305</name>
</gene>
<protein>
    <submittedName>
        <fullName evidence="3">YceI family protein</fullName>
    </submittedName>
</protein>
<evidence type="ECO:0000313" key="4">
    <source>
        <dbReference type="Proteomes" id="UP001220022"/>
    </source>
</evidence>
<dbReference type="InterPro" id="IPR007372">
    <property type="entry name" value="Lipid/polyisoprenoid-bd_YceI"/>
</dbReference>
<dbReference type="PANTHER" id="PTHR34406">
    <property type="entry name" value="PROTEIN YCEI"/>
    <property type="match status" value="1"/>
</dbReference>
<dbReference type="PANTHER" id="PTHR34406:SF1">
    <property type="entry name" value="PROTEIN YCEI"/>
    <property type="match status" value="1"/>
</dbReference>
<dbReference type="SUPFAM" id="SSF101874">
    <property type="entry name" value="YceI-like"/>
    <property type="match status" value="1"/>
</dbReference>
<evidence type="ECO:0000256" key="1">
    <source>
        <dbReference type="ARBA" id="ARBA00008812"/>
    </source>
</evidence>
<dbReference type="InterPro" id="IPR036761">
    <property type="entry name" value="TTHA0802/YceI-like_sf"/>
</dbReference>
<keyword evidence="4" id="KW-1185">Reference proteome</keyword>
<feature type="domain" description="Lipid/polyisoprenoid-binding YceI-like" evidence="2">
    <location>
        <begin position="16"/>
        <end position="180"/>
    </location>
</feature>
<dbReference type="Gene3D" id="2.40.128.110">
    <property type="entry name" value="Lipid/polyisoprenoid-binding, YceI-like"/>
    <property type="match status" value="1"/>
</dbReference>
<sequence>MTETVAEFIPGYTVGTWVIDAPNSEVGFTVRHLGVARVHGRFNVFDGTIQIEETVEQSSVTARIETDSIDTGYSARDGYIRGDDVLAADQHQELIFRSTRVRQHEHQFLIDGELTLRGTTKAVTLVAEPGGFGTDPVRGVPVLGVSASVTVSRTDFGLASRVPAAVVGETVQIRPQTVRMLRPTAAIRRRSRMICRSRAFLEIFPVALTTSCSNSDR</sequence>
<dbReference type="SMART" id="SM00867">
    <property type="entry name" value="YceI"/>
    <property type="match status" value="1"/>
</dbReference>
<evidence type="ECO:0000259" key="2">
    <source>
        <dbReference type="SMART" id="SM00867"/>
    </source>
</evidence>
<reference evidence="3 4" key="1">
    <citation type="submission" date="2023-03" db="EMBL/GenBank/DDBJ databases">
        <title>Draft genome sequence of type strain Streptomyces ferralitis JCM 14344.</title>
        <authorList>
            <person name="Klaysubun C."/>
            <person name="Duangmal K."/>
        </authorList>
    </citation>
    <scope>NUCLEOTIDE SEQUENCE [LARGE SCALE GENOMIC DNA]</scope>
    <source>
        <strain evidence="3 4">JCM 14344</strain>
    </source>
</reference>
<organism evidence="3 4">
    <name type="scientific">Streptantibioticus ferralitis</name>
    <dbReference type="NCBI Taxonomy" id="236510"/>
    <lineage>
        <taxon>Bacteria</taxon>
        <taxon>Bacillati</taxon>
        <taxon>Actinomycetota</taxon>
        <taxon>Actinomycetes</taxon>
        <taxon>Kitasatosporales</taxon>
        <taxon>Streptomycetaceae</taxon>
        <taxon>Streptantibioticus</taxon>
    </lineage>
</organism>